<dbReference type="AlphaFoldDB" id="E2A3G5"/>
<reference evidence="2 3" key="1">
    <citation type="journal article" date="2010" name="Science">
        <title>Genomic comparison of the ants Camponotus floridanus and Harpegnathos saltator.</title>
        <authorList>
            <person name="Bonasio R."/>
            <person name="Zhang G."/>
            <person name="Ye C."/>
            <person name="Mutti N.S."/>
            <person name="Fang X."/>
            <person name="Qin N."/>
            <person name="Donahue G."/>
            <person name="Yang P."/>
            <person name="Li Q."/>
            <person name="Li C."/>
            <person name="Zhang P."/>
            <person name="Huang Z."/>
            <person name="Berger S.L."/>
            <person name="Reinberg D."/>
            <person name="Wang J."/>
            <person name="Liebig J."/>
        </authorList>
    </citation>
    <scope>NUCLEOTIDE SEQUENCE [LARGE SCALE GENOMIC DNA]</scope>
    <source>
        <strain evidence="3">C129</strain>
    </source>
</reference>
<keyword evidence="3" id="KW-1185">Reference proteome</keyword>
<gene>
    <name evidence="2" type="ORF">EAG_13981</name>
</gene>
<sequence>MVSSAAIGTVPGQQPTVPEPRTQGNQDPSDHTAEEDAKTVATSEIVDKEQINTQSNGDTENLRLKKSKKARATLSFPSVLLAGYDFGKAHPLNASLNIHEDLRLTVALPRVTVRVSGESTSSGGLCPLRRHCRDLQDKRTH</sequence>
<name>E2A3G5_CAMFO</name>
<organism evidence="3">
    <name type="scientific">Camponotus floridanus</name>
    <name type="common">Florida carpenter ant</name>
    <dbReference type="NCBI Taxonomy" id="104421"/>
    <lineage>
        <taxon>Eukaryota</taxon>
        <taxon>Metazoa</taxon>
        <taxon>Ecdysozoa</taxon>
        <taxon>Arthropoda</taxon>
        <taxon>Hexapoda</taxon>
        <taxon>Insecta</taxon>
        <taxon>Pterygota</taxon>
        <taxon>Neoptera</taxon>
        <taxon>Endopterygota</taxon>
        <taxon>Hymenoptera</taxon>
        <taxon>Apocrita</taxon>
        <taxon>Aculeata</taxon>
        <taxon>Formicoidea</taxon>
        <taxon>Formicidae</taxon>
        <taxon>Formicinae</taxon>
        <taxon>Camponotus</taxon>
    </lineage>
</organism>
<dbReference type="OrthoDB" id="5563016at2759"/>
<dbReference type="Proteomes" id="UP000000311">
    <property type="component" value="Unassembled WGS sequence"/>
</dbReference>
<proteinExistence type="predicted"/>
<evidence type="ECO:0000256" key="1">
    <source>
        <dbReference type="SAM" id="MobiDB-lite"/>
    </source>
</evidence>
<dbReference type="EMBL" id="GL436428">
    <property type="protein sequence ID" value="EFN72029.1"/>
    <property type="molecule type" value="Genomic_DNA"/>
</dbReference>
<evidence type="ECO:0000313" key="2">
    <source>
        <dbReference type="EMBL" id="EFN72029.1"/>
    </source>
</evidence>
<protein>
    <submittedName>
        <fullName evidence="2">Uncharacterized protein</fullName>
    </submittedName>
</protein>
<feature type="region of interest" description="Disordered" evidence="1">
    <location>
        <begin position="1"/>
        <end position="64"/>
    </location>
</feature>
<evidence type="ECO:0000313" key="3">
    <source>
        <dbReference type="Proteomes" id="UP000000311"/>
    </source>
</evidence>
<feature type="compositionally biased region" description="Polar residues" evidence="1">
    <location>
        <begin position="11"/>
        <end position="27"/>
    </location>
</feature>
<accession>E2A3G5</accession>
<dbReference type="InParanoid" id="E2A3G5"/>
<feature type="compositionally biased region" description="Basic and acidic residues" evidence="1">
    <location>
        <begin position="28"/>
        <end position="38"/>
    </location>
</feature>